<dbReference type="KEGG" id="tbg:TbgDal_VI3870"/>
<dbReference type="GeneID" id="23862046"/>
<dbReference type="Proteomes" id="UP000002316">
    <property type="component" value="Chromosome 6"/>
</dbReference>
<protein>
    <submittedName>
        <fullName evidence="1">Uncharacterized protein</fullName>
    </submittedName>
</protein>
<organism evidence="1 2">
    <name type="scientific">Trypanosoma brucei gambiense (strain MHOM/CI/86/DAL972)</name>
    <dbReference type="NCBI Taxonomy" id="679716"/>
    <lineage>
        <taxon>Eukaryota</taxon>
        <taxon>Discoba</taxon>
        <taxon>Euglenozoa</taxon>
        <taxon>Kinetoplastea</taxon>
        <taxon>Metakinetoplastina</taxon>
        <taxon>Trypanosomatida</taxon>
        <taxon>Trypanosomatidae</taxon>
        <taxon>Trypanosoma</taxon>
    </lineage>
</organism>
<proteinExistence type="predicted"/>
<sequence>MNTSSCKNANVKKIVTIFSGTQLVTTSSYKLFEFSSFLKKCITSTSQPKTTLRPHDIRTKNIWDHLQSGRCSTASSHPPTYTTTAALPMISKEVPNKCMQMQTNSCQCLHP</sequence>
<name>C9ZR79_TRYB9</name>
<dbReference type="AlphaFoldDB" id="C9ZR79"/>
<dbReference type="RefSeq" id="XP_011774194.1">
    <property type="nucleotide sequence ID" value="XM_011775892.1"/>
</dbReference>
<dbReference type="EMBL" id="FN554969">
    <property type="protein sequence ID" value="CBH11909.1"/>
    <property type="molecule type" value="Genomic_DNA"/>
</dbReference>
<evidence type="ECO:0000313" key="1">
    <source>
        <dbReference type="EMBL" id="CBH11909.1"/>
    </source>
</evidence>
<evidence type="ECO:0000313" key="2">
    <source>
        <dbReference type="Proteomes" id="UP000002316"/>
    </source>
</evidence>
<reference evidence="2" key="1">
    <citation type="journal article" date="2010" name="PLoS Negl. Trop. Dis.">
        <title>The genome sequence of Trypanosoma brucei gambiense, causative agent of chronic human african trypanosomiasis.</title>
        <authorList>
            <person name="Jackson A.P."/>
            <person name="Sanders M."/>
            <person name="Berry A."/>
            <person name="McQuillan J."/>
            <person name="Aslett M.A."/>
            <person name="Quail M.A."/>
            <person name="Chukualim B."/>
            <person name="Capewell P."/>
            <person name="MacLeod A."/>
            <person name="Melville S.E."/>
            <person name="Gibson W."/>
            <person name="Barry J.D."/>
            <person name="Berriman M."/>
            <person name="Hertz-Fowler C."/>
        </authorList>
    </citation>
    <scope>NUCLEOTIDE SEQUENCE [LARGE SCALE GENOMIC DNA]</scope>
    <source>
        <strain evidence="2">MHOM/CI/86/DAL972</strain>
    </source>
</reference>
<gene>
    <name evidence="1" type="ORF">TbgDal_VI3870</name>
</gene>
<accession>C9ZR79</accession>